<gene>
    <name evidence="2" type="ORF">PHPALM_27399</name>
</gene>
<sequence length="170" mass="18311">MVRGQDTASGVVTRGAAAAHVVPPQVADDAVLPSAQRPDGDGAPGDEPQPEPPAGGGDGGVDDEDGSAKPEGRIDIRNIKMQPFDGSVAQGSFDSNAHDWWEEFQDQVEDAQVLAGQAWSDSVKLSVFRVFLTGMARRWYRRWRGANAQATYEQCGEALVEAFRIKLTDQ</sequence>
<feature type="region of interest" description="Disordered" evidence="1">
    <location>
        <begin position="1"/>
        <end position="73"/>
    </location>
</feature>
<proteinExistence type="predicted"/>
<feature type="compositionally biased region" description="Polar residues" evidence="1">
    <location>
        <begin position="1"/>
        <end position="10"/>
    </location>
</feature>
<accession>A0A2P4XCL1</accession>
<evidence type="ECO:0000313" key="3">
    <source>
        <dbReference type="Proteomes" id="UP000237271"/>
    </source>
</evidence>
<protein>
    <recommendedName>
        <fullName evidence="4">Retrotransposon gag domain-containing protein</fullName>
    </recommendedName>
</protein>
<evidence type="ECO:0000256" key="1">
    <source>
        <dbReference type="SAM" id="MobiDB-lite"/>
    </source>
</evidence>
<name>A0A2P4XCL1_9STRA</name>
<organism evidence="2 3">
    <name type="scientific">Phytophthora palmivora</name>
    <dbReference type="NCBI Taxonomy" id="4796"/>
    <lineage>
        <taxon>Eukaryota</taxon>
        <taxon>Sar</taxon>
        <taxon>Stramenopiles</taxon>
        <taxon>Oomycota</taxon>
        <taxon>Peronosporomycetes</taxon>
        <taxon>Peronosporales</taxon>
        <taxon>Peronosporaceae</taxon>
        <taxon>Phytophthora</taxon>
    </lineage>
</organism>
<evidence type="ECO:0008006" key="4">
    <source>
        <dbReference type="Google" id="ProtNLM"/>
    </source>
</evidence>
<comment type="caution">
    <text evidence="2">The sequence shown here is derived from an EMBL/GenBank/DDBJ whole genome shotgun (WGS) entry which is preliminary data.</text>
</comment>
<evidence type="ECO:0000313" key="2">
    <source>
        <dbReference type="EMBL" id="POM63301.1"/>
    </source>
</evidence>
<dbReference type="OrthoDB" id="129752at2759"/>
<reference evidence="2 3" key="1">
    <citation type="journal article" date="2017" name="Genome Biol. Evol.">
        <title>Phytophthora megakarya and P. palmivora, closely related causal agents of cacao black pod rot, underwent increases in genome sizes and gene numbers by different mechanisms.</title>
        <authorList>
            <person name="Ali S.S."/>
            <person name="Shao J."/>
            <person name="Lary D.J."/>
            <person name="Kronmiller B."/>
            <person name="Shen D."/>
            <person name="Strem M.D."/>
            <person name="Amoako-Attah I."/>
            <person name="Akrofi A.Y."/>
            <person name="Begoude B.A."/>
            <person name="Ten Hoopen G.M."/>
            <person name="Coulibaly K."/>
            <person name="Kebe B.I."/>
            <person name="Melnick R.L."/>
            <person name="Guiltinan M.J."/>
            <person name="Tyler B.M."/>
            <person name="Meinhardt L.W."/>
            <person name="Bailey B.A."/>
        </authorList>
    </citation>
    <scope>NUCLEOTIDE SEQUENCE [LARGE SCALE GENOMIC DNA]</scope>
    <source>
        <strain evidence="3">sbr112.9</strain>
    </source>
</reference>
<feature type="compositionally biased region" description="Low complexity" evidence="1">
    <location>
        <begin position="16"/>
        <end position="31"/>
    </location>
</feature>
<dbReference type="EMBL" id="NCKW01015015">
    <property type="protein sequence ID" value="POM63301.1"/>
    <property type="molecule type" value="Genomic_DNA"/>
</dbReference>
<feature type="non-terminal residue" evidence="2">
    <location>
        <position position="170"/>
    </location>
</feature>
<dbReference type="Proteomes" id="UP000237271">
    <property type="component" value="Unassembled WGS sequence"/>
</dbReference>
<keyword evidence="3" id="KW-1185">Reference proteome</keyword>
<dbReference type="AlphaFoldDB" id="A0A2P4XCL1"/>